<reference evidence="3 4" key="1">
    <citation type="submission" date="2023-02" db="EMBL/GenBank/DDBJ databases">
        <title>Genome Sequence of L. cardiaca H63T.</title>
        <authorList>
            <person name="Lopez A.E."/>
            <person name="Cianciotto N.P."/>
        </authorList>
    </citation>
    <scope>NUCLEOTIDE SEQUENCE [LARGE SCALE GENOMIC DNA]</scope>
    <source>
        <strain evidence="3 4">H63</strain>
    </source>
</reference>
<feature type="domain" description="Glycosyltransferase 2-like" evidence="2">
    <location>
        <begin position="3"/>
        <end position="102"/>
    </location>
</feature>
<proteinExistence type="inferred from homology"/>
<name>A0ABY8AMC6_9GAMM</name>
<keyword evidence="4" id="KW-1185">Reference proteome</keyword>
<dbReference type="PANTHER" id="PTHR43630">
    <property type="entry name" value="POLY-BETA-1,6-N-ACETYL-D-GLUCOSAMINE SYNTHASE"/>
    <property type="match status" value="1"/>
</dbReference>
<organism evidence="3 4">
    <name type="scientific">Legionella cardiaca</name>
    <dbReference type="NCBI Taxonomy" id="1071983"/>
    <lineage>
        <taxon>Bacteria</taxon>
        <taxon>Pseudomonadati</taxon>
        <taxon>Pseudomonadota</taxon>
        <taxon>Gammaproteobacteria</taxon>
        <taxon>Legionellales</taxon>
        <taxon>Legionellaceae</taxon>
        <taxon>Legionella</taxon>
    </lineage>
</organism>
<evidence type="ECO:0000313" key="3">
    <source>
        <dbReference type="EMBL" id="WED41838.1"/>
    </source>
</evidence>
<evidence type="ECO:0000313" key="4">
    <source>
        <dbReference type="Proteomes" id="UP001222087"/>
    </source>
</evidence>
<dbReference type="EMBL" id="CP119078">
    <property type="protein sequence ID" value="WED41838.1"/>
    <property type="molecule type" value="Genomic_DNA"/>
</dbReference>
<dbReference type="Pfam" id="PF00535">
    <property type="entry name" value="Glycos_transf_2"/>
    <property type="match status" value="1"/>
</dbReference>
<evidence type="ECO:0000259" key="2">
    <source>
        <dbReference type="Pfam" id="PF00535"/>
    </source>
</evidence>
<dbReference type="InterPro" id="IPR029044">
    <property type="entry name" value="Nucleotide-diphossugar_trans"/>
</dbReference>
<comment type="similarity">
    <text evidence="1">Belongs to the glycosyltransferase 2 family. WaaE/KdtX subfamily.</text>
</comment>
<dbReference type="RefSeq" id="WP_275087664.1">
    <property type="nucleotide sequence ID" value="NZ_CP119078.1"/>
</dbReference>
<dbReference type="InterPro" id="IPR001173">
    <property type="entry name" value="Glyco_trans_2-like"/>
</dbReference>
<accession>A0ABY8AMC6</accession>
<protein>
    <submittedName>
        <fullName evidence="3">Glycosyltransferase family 2 protein</fullName>
    </submittedName>
</protein>
<dbReference type="SUPFAM" id="SSF53448">
    <property type="entry name" value="Nucleotide-diphospho-sugar transferases"/>
    <property type="match status" value="1"/>
</dbReference>
<dbReference type="Gene3D" id="3.90.550.10">
    <property type="entry name" value="Spore Coat Polysaccharide Biosynthesis Protein SpsA, Chain A"/>
    <property type="match status" value="1"/>
</dbReference>
<dbReference type="CDD" id="cd02511">
    <property type="entry name" value="Beta4Glucosyltransferase"/>
    <property type="match status" value="1"/>
</dbReference>
<dbReference type="PANTHER" id="PTHR43630:SF2">
    <property type="entry name" value="GLYCOSYLTRANSFERASE"/>
    <property type="match status" value="1"/>
</dbReference>
<gene>
    <name evidence="3" type="ORF">PXX05_07790</name>
</gene>
<evidence type="ECO:0000256" key="1">
    <source>
        <dbReference type="ARBA" id="ARBA00038494"/>
    </source>
</evidence>
<sequence>MLSVIIIAKDEEANIKRCLKSVQWADEIIVLDSGSSDNTVAIAKEFTQHVYCTDWQGYGVQKQRALSYATGDWILNLDADESVDGQLQEIIQQAIKNNEVDAYRIPICMNFYGKLLRFSSSPSRHIRLFKRDGARYSDDIVHEKVVLPSTAKVGRLKRAIQHHSFQDVSHALYKINKYSSYSAKIRIERQQSPKFAKILLGTSWMFFRCYILQRGFLDGKAGFLFAVLNAQGTFFRGIKQLYRDSQFDKLPNILRDN</sequence>
<dbReference type="Proteomes" id="UP001222087">
    <property type="component" value="Chromosome"/>
</dbReference>